<dbReference type="SUPFAM" id="SSF49899">
    <property type="entry name" value="Concanavalin A-like lectins/glucanases"/>
    <property type="match status" value="1"/>
</dbReference>
<name>X0X8V8_9ZZZZ</name>
<organism evidence="1">
    <name type="scientific">marine sediment metagenome</name>
    <dbReference type="NCBI Taxonomy" id="412755"/>
    <lineage>
        <taxon>unclassified sequences</taxon>
        <taxon>metagenomes</taxon>
        <taxon>ecological metagenomes</taxon>
    </lineage>
</organism>
<protein>
    <recommendedName>
        <fullName evidence="2">LamG-like jellyroll fold domain-containing protein</fullName>
    </recommendedName>
</protein>
<sequence>MASTYPSTASLPESGSVTSRWLLDEASGQRDDIVSTNHLSDGETVMSDTGLVKAGADFDNAAYFDWDNGEYLRVADNAEVSPTGDMTLSIWANLESNTLSHMCFCSHHNSTDSANERGFIFRHTNENIVLYISSDGTSGNSSESSVPQVLTPGTWYHIVCVYDASAGEVTFYINGQPHGSGTQSGAETSIDNN</sequence>
<evidence type="ECO:0000313" key="1">
    <source>
        <dbReference type="EMBL" id="GAG39465.1"/>
    </source>
</evidence>
<dbReference type="InterPro" id="IPR013320">
    <property type="entry name" value="ConA-like_dom_sf"/>
</dbReference>
<comment type="caution">
    <text evidence="1">The sequence shown here is derived from an EMBL/GenBank/DDBJ whole genome shotgun (WGS) entry which is preliminary data.</text>
</comment>
<proteinExistence type="predicted"/>
<dbReference type="EMBL" id="BARS01042103">
    <property type="protein sequence ID" value="GAG39465.1"/>
    <property type="molecule type" value="Genomic_DNA"/>
</dbReference>
<evidence type="ECO:0008006" key="2">
    <source>
        <dbReference type="Google" id="ProtNLM"/>
    </source>
</evidence>
<reference evidence="1" key="1">
    <citation type="journal article" date="2014" name="Front. Microbiol.">
        <title>High frequency of phylogenetically diverse reductive dehalogenase-homologous genes in deep subseafloor sedimentary metagenomes.</title>
        <authorList>
            <person name="Kawai M."/>
            <person name="Futagami T."/>
            <person name="Toyoda A."/>
            <person name="Takaki Y."/>
            <person name="Nishi S."/>
            <person name="Hori S."/>
            <person name="Arai W."/>
            <person name="Tsubouchi T."/>
            <person name="Morono Y."/>
            <person name="Uchiyama I."/>
            <person name="Ito T."/>
            <person name="Fujiyama A."/>
            <person name="Inagaki F."/>
            <person name="Takami H."/>
        </authorList>
    </citation>
    <scope>NUCLEOTIDE SEQUENCE</scope>
    <source>
        <strain evidence="1">Expedition CK06-06</strain>
    </source>
</reference>
<dbReference type="Gene3D" id="2.60.120.200">
    <property type="match status" value="1"/>
</dbReference>
<gene>
    <name evidence="1" type="ORF">S01H1_63936</name>
</gene>
<feature type="non-terminal residue" evidence="1">
    <location>
        <position position="193"/>
    </location>
</feature>
<dbReference type="AlphaFoldDB" id="X0X8V8"/>
<dbReference type="Pfam" id="PF13385">
    <property type="entry name" value="Laminin_G_3"/>
    <property type="match status" value="1"/>
</dbReference>
<accession>X0X8V8</accession>